<reference evidence="1 2" key="1">
    <citation type="journal article" date="2023" name="PLoS ONE">
        <title>Complete genome assembly of Hawai'i environmental nontuberculous mycobacteria reveals unexpected co-isolation with methylobacteria.</title>
        <authorList>
            <person name="Hendrix J."/>
            <person name="Epperson L.E."/>
            <person name="Tong E.I."/>
            <person name="Chan Y.L."/>
            <person name="Hasan N.A."/>
            <person name="Dawrs S.N."/>
            <person name="Norton G.J."/>
            <person name="Virdi R."/>
            <person name="Crooks J.L."/>
            <person name="Chan E.D."/>
            <person name="Honda J.R."/>
            <person name="Strong M."/>
        </authorList>
    </citation>
    <scope>NUCLEOTIDE SEQUENCE [LARGE SCALE GENOMIC DNA]</scope>
    <source>
        <strain evidence="1 2">NJH_HI04-1</strain>
    </source>
</reference>
<dbReference type="NCBIfam" id="NF047389">
    <property type="entry name" value="ATPase_Sll1717"/>
    <property type="match status" value="1"/>
</dbReference>
<keyword evidence="2" id="KW-1185">Reference proteome</keyword>
<evidence type="ECO:0000313" key="1">
    <source>
        <dbReference type="EMBL" id="MEN3238986.1"/>
    </source>
</evidence>
<name>A0ABV0A6F3_9HYPH</name>
<dbReference type="Proteomes" id="UP001407347">
    <property type="component" value="Unassembled WGS sequence"/>
</dbReference>
<evidence type="ECO:0000313" key="2">
    <source>
        <dbReference type="Proteomes" id="UP001407347"/>
    </source>
</evidence>
<proteinExistence type="predicted"/>
<dbReference type="RefSeq" id="WP_346013936.1">
    <property type="nucleotide sequence ID" value="NZ_JAQYXP010000011.1"/>
</dbReference>
<dbReference type="InterPro" id="IPR059206">
    <property type="entry name" value="Sll1717-like"/>
</dbReference>
<comment type="caution">
    <text evidence="1">The sequence shown here is derived from an EMBL/GenBank/DDBJ whole genome shotgun (WGS) entry which is preliminary data.</text>
</comment>
<evidence type="ECO:0008006" key="3">
    <source>
        <dbReference type="Google" id="ProtNLM"/>
    </source>
</evidence>
<gene>
    <name evidence="1" type="ORF">PUR29_36735</name>
</gene>
<sequence length="791" mass="88944">MPGQKVAFVAYSSRDPAVADLILEGVRHANAIAAQPVRYEPWVFNDIPGNPLISPILAKIDDAPFVVADISYLNTNVVYEVGFTVGRGKRAFLIRHSGTAGDKDVAKKAGIFDTLGYHEYASAADIRNRLTSHVDETALPFNLTLDRKAPVYLIEPPTRTTAATMVVSRVKKAGYRYRSFMPTEDTRLAAADAVRQVAASSGVVLLLQQPDVDGAAVHNVRVLFVAGLAHGMSKPTLILSPAGYDAPLDVRDAVRTYRFPDDIKERVADFCPSINDHLQQADPPPIETGGLLQSMSIGDPTAENEMTTLSQYFLKTDQYERALRGDVNLVVGRKGSGKTALFIRVRDKIRADKRNIVVDLKPEGYQLLKLKDDILSYLTEGARQHLITAFWEYLILLEVTYKLLEKDRNTYKFNHEINALYLELEAAYRVDNFSAEGDFSERLLTLSQRIGEQYAARYGREDGRKLTSQQVTELLYTHDLRRLRDRVSRYLEKKENVWVLFDNLDKGWSTQGVDVIDAIALRCLIDAGRKVEREMQRAGHRFRCIVFVRNDVYEHLMANSADYGKEMRATLDWTDPDLLREMLRLRLVSGLEGKAAEVSFEQVWPTICTSHYRGEESSSFIIDRSLMRPRNVLKIFNHARGFASNFNRMRISEDDIQKGMRAYSQDLLIELDRELGDVQPSAKDLLYHFIDAPSVLDAAALQGIVGEAGVDLADAEGVIDFLLYYGVIGIRTEDSDFFIFNVAYDLKALKIRAKRGGTRTRYLINPAFGPALGLKEFKEGAINLDEPVLPL</sequence>
<accession>A0ABV0A6F3</accession>
<organism evidence="1 2">
    <name type="scientific">Methylobacterium ajmalii</name>
    <dbReference type="NCBI Taxonomy" id="2738439"/>
    <lineage>
        <taxon>Bacteria</taxon>
        <taxon>Pseudomonadati</taxon>
        <taxon>Pseudomonadota</taxon>
        <taxon>Alphaproteobacteria</taxon>
        <taxon>Hyphomicrobiales</taxon>
        <taxon>Methylobacteriaceae</taxon>
        <taxon>Methylobacterium</taxon>
    </lineage>
</organism>
<dbReference type="EMBL" id="JAQYXP010000011">
    <property type="protein sequence ID" value="MEN3238986.1"/>
    <property type="molecule type" value="Genomic_DNA"/>
</dbReference>
<protein>
    <recommendedName>
        <fullName evidence="3">TIR domain-containing protein</fullName>
    </recommendedName>
</protein>